<dbReference type="AlphaFoldDB" id="A0A3M6RKY5"/>
<name>A0A3M6RKY5_9BURK</name>
<gene>
    <name evidence="1" type="ORF">EBQ34_05075</name>
</gene>
<reference evidence="1 2" key="1">
    <citation type="submission" date="2018-10" db="EMBL/GenBank/DDBJ databases">
        <title>Comamonadaceae CDC group NO-1 genome sequencing and assembly.</title>
        <authorList>
            <person name="Bernier A.-M."/>
            <person name="Bernard K."/>
        </authorList>
    </citation>
    <scope>NUCLEOTIDE SEQUENCE [LARGE SCALE GENOMIC DNA]</scope>
    <source>
        <strain evidence="1 2">NML180582</strain>
    </source>
</reference>
<evidence type="ECO:0000313" key="2">
    <source>
        <dbReference type="Proteomes" id="UP000275180"/>
    </source>
</evidence>
<dbReference type="InterPro" id="IPR025459">
    <property type="entry name" value="DUF4279"/>
</dbReference>
<dbReference type="Proteomes" id="UP000275180">
    <property type="component" value="Unassembled WGS sequence"/>
</dbReference>
<dbReference type="OrthoDB" id="9793567at2"/>
<sequence length="237" mass="26389">MRYWLGVVSREHVLRGVAGGFCQLCHGKAAPLRGSALYEPCPGFCGVGLGQALDKAAMDARSQAAIVFDRLKTPIYEGHRPMPQIQCYSYFSISSQTQTLRTGTDRLSHVTVENGNFDPAAITALLGIQPHRAWRQGDRNPLGKPYRFSHWCACLQKEPVLDAGQQCQRIALQLHDKIHALNALRQQYAVQFWIAVVPTMYPEASTPALSLGREVIEFCYLTGTQIDVDMYVYEATS</sequence>
<accession>A0A3M6RKY5</accession>
<protein>
    <submittedName>
        <fullName evidence="1">DUF4279 domain-containing protein</fullName>
    </submittedName>
</protein>
<evidence type="ECO:0000313" key="1">
    <source>
        <dbReference type="EMBL" id="RMX15943.1"/>
    </source>
</evidence>
<dbReference type="Pfam" id="PF14106">
    <property type="entry name" value="DUF4279"/>
    <property type="match status" value="1"/>
</dbReference>
<organism evidence="1 2">
    <name type="scientific">Vandammella animalimorsus</name>
    <dbReference type="NCBI Taxonomy" id="2029117"/>
    <lineage>
        <taxon>Bacteria</taxon>
        <taxon>Pseudomonadati</taxon>
        <taxon>Pseudomonadota</taxon>
        <taxon>Betaproteobacteria</taxon>
        <taxon>Burkholderiales</taxon>
        <taxon>Comamonadaceae</taxon>
        <taxon>Vandammella</taxon>
    </lineage>
</organism>
<dbReference type="EMBL" id="RDQJ01000005">
    <property type="protein sequence ID" value="RMX15943.1"/>
    <property type="molecule type" value="Genomic_DNA"/>
</dbReference>
<proteinExistence type="predicted"/>
<dbReference type="RefSeq" id="WP_122244479.1">
    <property type="nucleotide sequence ID" value="NZ_RDQJ01000005.1"/>
</dbReference>
<comment type="caution">
    <text evidence="1">The sequence shown here is derived from an EMBL/GenBank/DDBJ whole genome shotgun (WGS) entry which is preliminary data.</text>
</comment>